<dbReference type="EMBL" id="SRLO01000177">
    <property type="protein sequence ID" value="TNN69335.1"/>
    <property type="molecule type" value="Genomic_DNA"/>
</dbReference>
<reference evidence="1 2" key="1">
    <citation type="submission" date="2019-03" db="EMBL/GenBank/DDBJ databases">
        <title>First draft genome of Liparis tanakae, snailfish: a comprehensive survey of snailfish specific genes.</title>
        <authorList>
            <person name="Kim W."/>
            <person name="Song I."/>
            <person name="Jeong J.-H."/>
            <person name="Kim D."/>
            <person name="Kim S."/>
            <person name="Ryu S."/>
            <person name="Song J.Y."/>
            <person name="Lee S.K."/>
        </authorList>
    </citation>
    <scope>NUCLEOTIDE SEQUENCE [LARGE SCALE GENOMIC DNA]</scope>
    <source>
        <tissue evidence="1">Muscle</tissue>
    </source>
</reference>
<organism evidence="1 2">
    <name type="scientific">Liparis tanakae</name>
    <name type="common">Tanaka's snailfish</name>
    <dbReference type="NCBI Taxonomy" id="230148"/>
    <lineage>
        <taxon>Eukaryota</taxon>
        <taxon>Metazoa</taxon>
        <taxon>Chordata</taxon>
        <taxon>Craniata</taxon>
        <taxon>Vertebrata</taxon>
        <taxon>Euteleostomi</taxon>
        <taxon>Actinopterygii</taxon>
        <taxon>Neopterygii</taxon>
        <taxon>Teleostei</taxon>
        <taxon>Neoteleostei</taxon>
        <taxon>Acanthomorphata</taxon>
        <taxon>Eupercaria</taxon>
        <taxon>Perciformes</taxon>
        <taxon>Cottioidei</taxon>
        <taxon>Cottales</taxon>
        <taxon>Liparidae</taxon>
        <taxon>Liparis</taxon>
    </lineage>
</organism>
<protein>
    <submittedName>
        <fullName evidence="1">Uncharacterized protein</fullName>
    </submittedName>
</protein>
<comment type="caution">
    <text evidence="1">The sequence shown here is derived from an EMBL/GenBank/DDBJ whole genome shotgun (WGS) entry which is preliminary data.</text>
</comment>
<evidence type="ECO:0000313" key="2">
    <source>
        <dbReference type="Proteomes" id="UP000314294"/>
    </source>
</evidence>
<accession>A0A4Z2HVM1</accession>
<gene>
    <name evidence="1" type="ORF">EYF80_020486</name>
</gene>
<sequence>MVNQHRITVLFVNIYSTTHPGGENRGDMRAKKEIVEAARKDVVKSRKKKAGVWDKHEIKRSKRPETRHIKRLSLPLSSVGALMRSTFTLYRYYESVIK</sequence>
<dbReference type="AlphaFoldDB" id="A0A4Z2HVM1"/>
<evidence type="ECO:0000313" key="1">
    <source>
        <dbReference type="EMBL" id="TNN69335.1"/>
    </source>
</evidence>
<keyword evidence="2" id="KW-1185">Reference proteome</keyword>
<name>A0A4Z2HVM1_9TELE</name>
<dbReference type="Proteomes" id="UP000314294">
    <property type="component" value="Unassembled WGS sequence"/>
</dbReference>
<proteinExistence type="predicted"/>